<gene>
    <name evidence="1" type="ORF">LCGC14_2519140</name>
</gene>
<comment type="caution">
    <text evidence="1">The sequence shown here is derived from an EMBL/GenBank/DDBJ whole genome shotgun (WGS) entry which is preliminary data.</text>
</comment>
<reference evidence="1" key="1">
    <citation type="journal article" date="2015" name="Nature">
        <title>Complex archaea that bridge the gap between prokaryotes and eukaryotes.</title>
        <authorList>
            <person name="Spang A."/>
            <person name="Saw J.H."/>
            <person name="Jorgensen S.L."/>
            <person name="Zaremba-Niedzwiedzka K."/>
            <person name="Martijn J."/>
            <person name="Lind A.E."/>
            <person name="van Eijk R."/>
            <person name="Schleper C."/>
            <person name="Guy L."/>
            <person name="Ettema T.J."/>
        </authorList>
    </citation>
    <scope>NUCLEOTIDE SEQUENCE</scope>
</reference>
<protein>
    <submittedName>
        <fullName evidence="1">Uncharacterized protein</fullName>
    </submittedName>
</protein>
<dbReference type="AlphaFoldDB" id="A0A0F9BJV5"/>
<sequence>MTMDPSTQIPGGILTFNEAFFDSVIRHQIGLMRLSGSISKKVIALLDATEADMANN</sequence>
<feature type="non-terminal residue" evidence="1">
    <location>
        <position position="56"/>
    </location>
</feature>
<organism evidence="1">
    <name type="scientific">marine sediment metagenome</name>
    <dbReference type="NCBI Taxonomy" id="412755"/>
    <lineage>
        <taxon>unclassified sequences</taxon>
        <taxon>metagenomes</taxon>
        <taxon>ecological metagenomes</taxon>
    </lineage>
</organism>
<proteinExistence type="predicted"/>
<dbReference type="EMBL" id="LAZR01040598">
    <property type="protein sequence ID" value="KKL14097.1"/>
    <property type="molecule type" value="Genomic_DNA"/>
</dbReference>
<evidence type="ECO:0000313" key="1">
    <source>
        <dbReference type="EMBL" id="KKL14097.1"/>
    </source>
</evidence>
<name>A0A0F9BJV5_9ZZZZ</name>
<accession>A0A0F9BJV5</accession>